<keyword evidence="14" id="KW-0131">Cell cycle</keyword>
<evidence type="ECO:0000256" key="1">
    <source>
        <dbReference type="ARBA" id="ARBA00004123"/>
    </source>
</evidence>
<comment type="caution">
    <text evidence="18">The sequence shown here is derived from an EMBL/GenBank/DDBJ whole genome shotgun (WGS) entry which is preliminary data.</text>
</comment>
<name>A0ABQ8FKQ2_9FUNG</name>
<keyword evidence="6" id="KW-0053">Apoptosis</keyword>
<evidence type="ECO:0000256" key="8">
    <source>
        <dbReference type="ARBA" id="ARBA00022763"/>
    </source>
</evidence>
<keyword evidence="5" id="KW-0132">Cell division</keyword>
<evidence type="ECO:0000256" key="3">
    <source>
        <dbReference type="ARBA" id="ARBA00019438"/>
    </source>
</evidence>
<organism evidence="18 19">
    <name type="scientific">Batrachochytrium salamandrivorans</name>
    <dbReference type="NCBI Taxonomy" id="1357716"/>
    <lineage>
        <taxon>Eukaryota</taxon>
        <taxon>Fungi</taxon>
        <taxon>Fungi incertae sedis</taxon>
        <taxon>Chytridiomycota</taxon>
        <taxon>Chytridiomycota incertae sedis</taxon>
        <taxon>Chytridiomycetes</taxon>
        <taxon>Rhizophydiales</taxon>
        <taxon>Rhizophydiales incertae sedis</taxon>
        <taxon>Batrachochytrium</taxon>
    </lineage>
</organism>
<comment type="subcellular location">
    <subcellularLocation>
        <location evidence="2">Cytoplasm</location>
    </subcellularLocation>
    <subcellularLocation>
        <location evidence="1">Nucleus</location>
    </subcellularLocation>
</comment>
<comment type="similarity">
    <text evidence="15">Belongs to the BABAM2 family.</text>
</comment>
<evidence type="ECO:0000256" key="13">
    <source>
        <dbReference type="ARBA" id="ARBA00023242"/>
    </source>
</evidence>
<proteinExistence type="inferred from homology"/>
<keyword evidence="7" id="KW-0677">Repeat</keyword>
<keyword evidence="13" id="KW-0539">Nucleus</keyword>
<keyword evidence="8" id="KW-0227">DNA damage</keyword>
<accession>A0ABQ8FKQ2</accession>
<keyword evidence="10" id="KW-0833">Ubl conjugation pathway</keyword>
<evidence type="ECO:0000256" key="15">
    <source>
        <dbReference type="ARBA" id="ARBA00025766"/>
    </source>
</evidence>
<evidence type="ECO:0000256" key="7">
    <source>
        <dbReference type="ARBA" id="ARBA00022737"/>
    </source>
</evidence>
<sequence>MMHAAARAAVGRVRDATHWFECSNFKSSDWDSTDIRTCTRLTIGIWVCGKIALSCIVIYDAGDISFPPDLIIQGCHVRLSDIKPLVEWKADDESNLLQTLLSVRRTFIEEQRQRFLGSNVERISFEMGCIDHIQGLELLLERSDTSRNVIYHIYVPVPYHEKPVCPGHSEPSNNAVIHFAYTVNESNRKLESATREFLVVKNMKTDPAVKLPKCGLDVLIVDYITQVQDILSSMQNTYLKDLSAREILVRCLATEFSEFILEYDDVNFTYFGMCIYINPVSEEQQMAKISCGAIVNIHIPETYPAEQFRIILSSPTLFQSDGSHLPESREWLLSHIRGMTPEDAVAAIKSSVAEQILKWTGSVLK</sequence>
<evidence type="ECO:0000256" key="5">
    <source>
        <dbReference type="ARBA" id="ARBA00022618"/>
    </source>
</evidence>
<dbReference type="PANTHER" id="PTHR15189">
    <property type="entry name" value="BRISC AND BRCA1-A COMPLEX MEMBER 2"/>
    <property type="match status" value="1"/>
</dbReference>
<keyword evidence="12" id="KW-0234">DNA repair</keyword>
<reference evidence="18 19" key="1">
    <citation type="submission" date="2021-02" db="EMBL/GenBank/DDBJ databases">
        <title>Variation within the Batrachochytrium salamandrivorans European outbreak.</title>
        <authorList>
            <person name="Kelly M."/>
            <person name="Pasmans F."/>
            <person name="Shea T.P."/>
            <person name="Munoz J.F."/>
            <person name="Carranza S."/>
            <person name="Cuomo C.A."/>
            <person name="Martel A."/>
        </authorList>
    </citation>
    <scope>NUCLEOTIDE SEQUENCE [LARGE SCALE GENOMIC DNA]</scope>
    <source>
        <strain evidence="18 19">AMFP18/2</strain>
    </source>
</reference>
<evidence type="ECO:0000256" key="4">
    <source>
        <dbReference type="ARBA" id="ARBA00022490"/>
    </source>
</evidence>
<keyword evidence="19" id="KW-1185">Reference proteome</keyword>
<keyword evidence="4" id="KW-0963">Cytoplasm</keyword>
<dbReference type="InterPro" id="IPR010358">
    <property type="entry name" value="BRE"/>
</dbReference>
<dbReference type="Proteomes" id="UP001648503">
    <property type="component" value="Unassembled WGS sequence"/>
</dbReference>
<keyword evidence="11" id="KW-0156">Chromatin regulator</keyword>
<evidence type="ECO:0000256" key="11">
    <source>
        <dbReference type="ARBA" id="ARBA00022853"/>
    </source>
</evidence>
<evidence type="ECO:0000256" key="17">
    <source>
        <dbReference type="ARBA" id="ARBA00032630"/>
    </source>
</evidence>
<dbReference type="Pfam" id="PF06113">
    <property type="entry name" value="BRE"/>
    <property type="match status" value="1"/>
</dbReference>
<evidence type="ECO:0000256" key="10">
    <source>
        <dbReference type="ARBA" id="ARBA00022786"/>
    </source>
</evidence>
<evidence type="ECO:0000256" key="14">
    <source>
        <dbReference type="ARBA" id="ARBA00023306"/>
    </source>
</evidence>
<dbReference type="EMBL" id="JAFCIX010000060">
    <property type="protein sequence ID" value="KAH6599750.1"/>
    <property type="molecule type" value="Genomic_DNA"/>
</dbReference>
<keyword evidence="9" id="KW-0498">Mitosis</keyword>
<evidence type="ECO:0000256" key="6">
    <source>
        <dbReference type="ARBA" id="ARBA00022703"/>
    </source>
</evidence>
<evidence type="ECO:0000313" key="19">
    <source>
        <dbReference type="Proteomes" id="UP001648503"/>
    </source>
</evidence>
<evidence type="ECO:0000256" key="9">
    <source>
        <dbReference type="ARBA" id="ARBA00022776"/>
    </source>
</evidence>
<evidence type="ECO:0000313" key="18">
    <source>
        <dbReference type="EMBL" id="KAH6599750.1"/>
    </source>
</evidence>
<evidence type="ECO:0000256" key="16">
    <source>
        <dbReference type="ARBA" id="ARBA00032491"/>
    </source>
</evidence>
<protein>
    <recommendedName>
        <fullName evidence="3">BRISC and BRCA1-A complex member 2</fullName>
    </recommendedName>
    <alternativeName>
        <fullName evidence="16">BRCA1-A complex subunit BRE</fullName>
    </alternativeName>
    <alternativeName>
        <fullName evidence="17">BRCA1/BRCA2-containing complex subunit 45</fullName>
    </alternativeName>
</protein>
<evidence type="ECO:0000256" key="2">
    <source>
        <dbReference type="ARBA" id="ARBA00004496"/>
    </source>
</evidence>
<evidence type="ECO:0000256" key="12">
    <source>
        <dbReference type="ARBA" id="ARBA00023204"/>
    </source>
</evidence>
<dbReference type="PANTHER" id="PTHR15189:SF7">
    <property type="entry name" value="BRISC AND BRCA1-A COMPLEX MEMBER 2"/>
    <property type="match status" value="1"/>
</dbReference>
<gene>
    <name evidence="18" type="ORF">BASA50_002775</name>
</gene>